<sequence>MLTSRLSRARWQATASLSGDTAGLQRAVRNNGPSSPCLSGCRSVCWKILLLSGDDETPAAWKTVVQEGRTDYADRRAHLLRFIEHPEALAELSIDPLADDPDSPWNTVRQDEIIRSEIRQDVQRLPDDADYHHDRMQSMILDILFVYCKVNPDRGGYRQGMHELLAPIVHVVQQDAVSRSAITPETSDEEMLDLLDAAFVEHDAYTLFSRLMESAQAFYEVKDAPDSATGASKNGYVEQRSAIVERSKHIHEVCLQKVDQELANHLQNIEILPQIFLMSSSRWIRLLFSREFPFDQFLVLWDTLFAIDPSLDLIDLICCAMLVRIRWQLLEADYSVCLQLLLKYPPPEQPHGPHTFVDDAVYLRKHMTAAGGAVLIQKYTGRVPDLSEKSLRPPMSTANSQRPGFAGQRRPSSRPSLPSPSRFIQQQGGVESLFQGAAKGAKGVLERGEKLGINQAVRDAMVEIRRNVQSFNESRQVQRTPRQVLSEHGAAKALAAMEGRNKQLANLLNEAVTDLKAMSLSGVEAKDKSQELLEVVAAKIQFVQVYLEDPSMEVPSFNAGTAKEPEAQDDAAQPKTTGPALQTSESEIDAEPGSTESTPGPQKAHDATDSNAAQGSTTQLPEDEASESSVPEGSLAAKPEPISKVAALTRPAAIPTRSTLAQSSFSWMLEPDESVPARAIPAAGRSPQLQHKKRSSNNASRERNAFLFGEGNTESESNGSRKPDNIFGLEPLERPQGHS</sequence>
<reference evidence="1" key="1">
    <citation type="submission" date="2024-12" db="EMBL/GenBank/DDBJ databases">
        <title>Comparative genomics and development of molecular markers within Purpureocillium lilacinum and among Purpureocillium species.</title>
        <authorList>
            <person name="Yeh Z.-Y."/>
            <person name="Ni N.-T."/>
            <person name="Lo P.-H."/>
            <person name="Mushyakhwo K."/>
            <person name="Lin C.-F."/>
            <person name="Nai Y.-S."/>
        </authorList>
    </citation>
    <scope>NUCLEOTIDE SEQUENCE</scope>
    <source>
        <strain evidence="1">NCHU-NPUST-175</strain>
    </source>
</reference>
<accession>A0ACC4E8I8</accession>
<gene>
    <name evidence="1" type="ORF">ACCO45_001468</name>
</gene>
<dbReference type="Proteomes" id="UP001638806">
    <property type="component" value="Unassembled WGS sequence"/>
</dbReference>
<dbReference type="EMBL" id="JBGNUJ010000002">
    <property type="protein sequence ID" value="KAL3964464.1"/>
    <property type="molecule type" value="Genomic_DNA"/>
</dbReference>
<name>A0ACC4E8I8_PURLI</name>
<comment type="caution">
    <text evidence="1">The sequence shown here is derived from an EMBL/GenBank/DDBJ whole genome shotgun (WGS) entry which is preliminary data.</text>
</comment>
<proteinExistence type="predicted"/>
<evidence type="ECO:0000313" key="1">
    <source>
        <dbReference type="EMBL" id="KAL3964464.1"/>
    </source>
</evidence>
<keyword evidence="2" id="KW-1185">Reference proteome</keyword>
<organism evidence="1 2">
    <name type="scientific">Purpureocillium lilacinum</name>
    <name type="common">Paecilomyces lilacinus</name>
    <dbReference type="NCBI Taxonomy" id="33203"/>
    <lineage>
        <taxon>Eukaryota</taxon>
        <taxon>Fungi</taxon>
        <taxon>Dikarya</taxon>
        <taxon>Ascomycota</taxon>
        <taxon>Pezizomycotina</taxon>
        <taxon>Sordariomycetes</taxon>
        <taxon>Hypocreomycetidae</taxon>
        <taxon>Hypocreales</taxon>
        <taxon>Ophiocordycipitaceae</taxon>
        <taxon>Purpureocillium</taxon>
    </lineage>
</organism>
<protein>
    <submittedName>
        <fullName evidence="1">Uncharacterized protein</fullName>
    </submittedName>
</protein>
<evidence type="ECO:0000313" key="2">
    <source>
        <dbReference type="Proteomes" id="UP001638806"/>
    </source>
</evidence>